<dbReference type="GO" id="GO:0005886">
    <property type="term" value="C:plasma membrane"/>
    <property type="evidence" value="ECO:0007669"/>
    <property type="project" value="TreeGrafter"/>
</dbReference>
<keyword evidence="4" id="KW-0808">Transferase</keyword>
<evidence type="ECO:0000256" key="7">
    <source>
        <dbReference type="SAM" id="Phobius"/>
    </source>
</evidence>
<keyword evidence="5 9" id="KW-0418">Kinase</keyword>
<evidence type="ECO:0000256" key="4">
    <source>
        <dbReference type="ARBA" id="ARBA00022679"/>
    </source>
</evidence>
<dbReference type="Proteomes" id="UP000032568">
    <property type="component" value="Chromosome"/>
</dbReference>
<dbReference type="GO" id="GO:0004721">
    <property type="term" value="F:phosphoprotein phosphatase activity"/>
    <property type="evidence" value="ECO:0007669"/>
    <property type="project" value="TreeGrafter"/>
</dbReference>
<accession>A0AAF0C3V5</accession>
<dbReference type="AlphaFoldDB" id="A0AAF0C3V5"/>
<dbReference type="PRINTS" id="PR00344">
    <property type="entry name" value="BCTRLSENSOR"/>
</dbReference>
<dbReference type="SUPFAM" id="SSF55874">
    <property type="entry name" value="ATPase domain of HSP90 chaperone/DNA topoisomerase II/histidine kinase"/>
    <property type="match status" value="1"/>
</dbReference>
<evidence type="ECO:0000256" key="1">
    <source>
        <dbReference type="ARBA" id="ARBA00000085"/>
    </source>
</evidence>
<dbReference type="Gene3D" id="1.10.287.130">
    <property type="match status" value="1"/>
</dbReference>
<dbReference type="InterPro" id="IPR005467">
    <property type="entry name" value="His_kinase_dom"/>
</dbReference>
<dbReference type="CDD" id="cd00075">
    <property type="entry name" value="HATPase"/>
    <property type="match status" value="1"/>
</dbReference>
<dbReference type="InterPro" id="IPR003594">
    <property type="entry name" value="HATPase_dom"/>
</dbReference>
<evidence type="ECO:0000256" key="2">
    <source>
        <dbReference type="ARBA" id="ARBA00012438"/>
    </source>
</evidence>
<protein>
    <recommendedName>
        <fullName evidence="2">histidine kinase</fullName>
        <ecNumber evidence="2">2.7.13.3</ecNumber>
    </recommendedName>
</protein>
<evidence type="ECO:0000256" key="6">
    <source>
        <dbReference type="ARBA" id="ARBA00023012"/>
    </source>
</evidence>
<reference evidence="9 10" key="2">
    <citation type="journal article" date="2022" name="Mar. Drugs">
        <title>Bioassay-Guided Fractionation Leads to the Detection of Cholic Acid Generated by the Rare Thalassomonas sp.</title>
        <authorList>
            <person name="Pheiffer F."/>
            <person name="Schneider Y.K."/>
            <person name="Hansen E.H."/>
            <person name="Andersen J.H."/>
            <person name="Isaksson J."/>
            <person name="Busche T."/>
            <person name="R C."/>
            <person name="Kalinowski J."/>
            <person name="Zyl L.V."/>
            <person name="Trindade M."/>
        </authorList>
    </citation>
    <scope>NUCLEOTIDE SEQUENCE [LARGE SCALE GENOMIC DNA]</scope>
    <source>
        <strain evidence="9 10">A5K-106</strain>
    </source>
</reference>
<dbReference type="CDD" id="cd00082">
    <property type="entry name" value="HisKA"/>
    <property type="match status" value="1"/>
</dbReference>
<evidence type="ECO:0000256" key="3">
    <source>
        <dbReference type="ARBA" id="ARBA00022553"/>
    </source>
</evidence>
<dbReference type="PANTHER" id="PTHR45453">
    <property type="entry name" value="PHOSPHATE REGULON SENSOR PROTEIN PHOR"/>
    <property type="match status" value="1"/>
</dbReference>
<dbReference type="PROSITE" id="PS50109">
    <property type="entry name" value="HIS_KIN"/>
    <property type="match status" value="1"/>
</dbReference>
<dbReference type="InterPro" id="IPR036097">
    <property type="entry name" value="HisK_dim/P_sf"/>
</dbReference>
<keyword evidence="6" id="KW-0902">Two-component regulatory system</keyword>
<evidence type="ECO:0000256" key="5">
    <source>
        <dbReference type="ARBA" id="ARBA00022777"/>
    </source>
</evidence>
<keyword evidence="7" id="KW-0472">Membrane</keyword>
<evidence type="ECO:0000259" key="8">
    <source>
        <dbReference type="PROSITE" id="PS50109"/>
    </source>
</evidence>
<keyword evidence="3" id="KW-0597">Phosphoprotein</keyword>
<dbReference type="Pfam" id="PF02518">
    <property type="entry name" value="HATPase_c"/>
    <property type="match status" value="1"/>
</dbReference>
<dbReference type="SMART" id="SM00387">
    <property type="entry name" value="HATPase_c"/>
    <property type="match status" value="1"/>
</dbReference>
<feature type="transmembrane region" description="Helical" evidence="7">
    <location>
        <begin position="335"/>
        <end position="362"/>
    </location>
</feature>
<dbReference type="RefSeq" id="WP_044832799.1">
    <property type="nucleotide sequence ID" value="NZ_CP059735.1"/>
</dbReference>
<keyword evidence="7" id="KW-1133">Transmembrane helix</keyword>
<feature type="transmembrane region" description="Helical" evidence="7">
    <location>
        <begin position="20"/>
        <end position="41"/>
    </location>
</feature>
<dbReference type="GO" id="GO:0016036">
    <property type="term" value="P:cellular response to phosphate starvation"/>
    <property type="evidence" value="ECO:0007669"/>
    <property type="project" value="TreeGrafter"/>
</dbReference>
<gene>
    <name evidence="9" type="ORF">SG35_013930</name>
</gene>
<dbReference type="FunFam" id="1.10.287.130:FF:000001">
    <property type="entry name" value="Two-component sensor histidine kinase"/>
    <property type="match status" value="1"/>
</dbReference>
<dbReference type="SUPFAM" id="SSF47384">
    <property type="entry name" value="Homodimeric domain of signal transducing histidine kinase"/>
    <property type="match status" value="1"/>
</dbReference>
<dbReference type="SMART" id="SM00388">
    <property type="entry name" value="HisKA"/>
    <property type="match status" value="1"/>
</dbReference>
<proteinExistence type="predicted"/>
<evidence type="ECO:0000313" key="10">
    <source>
        <dbReference type="Proteomes" id="UP000032568"/>
    </source>
</evidence>
<dbReference type="InterPro" id="IPR036890">
    <property type="entry name" value="HATPase_C_sf"/>
</dbReference>
<dbReference type="PANTHER" id="PTHR45453:SF1">
    <property type="entry name" value="PHOSPHATE REGULON SENSOR PROTEIN PHOR"/>
    <property type="match status" value="1"/>
</dbReference>
<dbReference type="KEGG" id="tact:SG35_013930"/>
<dbReference type="Pfam" id="PF00512">
    <property type="entry name" value="HisKA"/>
    <property type="match status" value="1"/>
</dbReference>
<keyword evidence="10" id="KW-1185">Reference proteome</keyword>
<organism evidence="9 10">
    <name type="scientific">Thalassomonas actiniarum</name>
    <dbReference type="NCBI Taxonomy" id="485447"/>
    <lineage>
        <taxon>Bacteria</taxon>
        <taxon>Pseudomonadati</taxon>
        <taxon>Pseudomonadota</taxon>
        <taxon>Gammaproteobacteria</taxon>
        <taxon>Alteromonadales</taxon>
        <taxon>Colwelliaceae</taxon>
        <taxon>Thalassomonas</taxon>
    </lineage>
</organism>
<dbReference type="InterPro" id="IPR003661">
    <property type="entry name" value="HisK_dim/P_dom"/>
</dbReference>
<dbReference type="InterPro" id="IPR004358">
    <property type="entry name" value="Sig_transdc_His_kin-like_C"/>
</dbReference>
<name>A0AAF0C3V5_9GAMM</name>
<sequence length="605" mass="69173">MIFAKKHIAIFQQNINHLRLVVALFFLGLVIPLAIIISYGYQQFESEMYFQYRWKSSNAQAQVNKILKQRIKAQEQLTQESYNFYQWLESPVDLSWRKTLSPLANPENYPKDIGFIGYFQIDATGTLTTPLLPYSSRGEIAAENTQLQWDEIEHRLASQGRIKQLVQTSGLLRARKSPGTGQLWPEDEDHVEENQLSSGQEIITNQEAFQLTSLDGEHLVFYRNIWLSQQRLIQGFVVNKSQFLQRLLLDYFKMARYENTVLLTVTTRSGERANKQYFAYQIDEAGQSGIRALTASDSAIIDELKNTRLYQGALAGLFQDIELTFSTDTLPLGPASVYVCFFIALLFLIIIIGCLGFYHLGLKQIALAEQRMNFVSSVSHELKTPLTSILMYSEMLKSEMVTDKDRQSVYHHFIFDESERLARLINNILQLSHISRQPARVELEYIKIDTLVDMIKSKLDSLLRKHHFQLTVSLDKGLTGNARLSVDSDAFTQVMINLVDNTVKFFNTAKIDDKQRRCIALNFTRSKPDKIQLEIRDFGPGISPGQQDKIFELFYRCGNELTRTTPGTGIGLALVKQLVLAQEARITLVPKEIGVAFAIDFNARY</sequence>
<dbReference type="EMBL" id="CP059735">
    <property type="protein sequence ID" value="WDE01617.1"/>
    <property type="molecule type" value="Genomic_DNA"/>
</dbReference>
<evidence type="ECO:0000313" key="9">
    <source>
        <dbReference type="EMBL" id="WDE01617.1"/>
    </source>
</evidence>
<comment type="catalytic activity">
    <reaction evidence="1">
        <text>ATP + protein L-histidine = ADP + protein N-phospho-L-histidine.</text>
        <dbReference type="EC" id="2.7.13.3"/>
    </reaction>
</comment>
<dbReference type="InterPro" id="IPR050351">
    <property type="entry name" value="BphY/WalK/GraS-like"/>
</dbReference>
<keyword evidence="7" id="KW-0812">Transmembrane</keyword>
<reference evidence="9 10" key="1">
    <citation type="journal article" date="2015" name="Genome Announc.">
        <title>Draft Genome Sequences of Marine Isolates of Thalassomonas viridans and Thalassomonas actiniarum.</title>
        <authorList>
            <person name="Olonade I."/>
            <person name="van Zyl L.J."/>
            <person name="Trindade M."/>
        </authorList>
    </citation>
    <scope>NUCLEOTIDE SEQUENCE [LARGE SCALE GENOMIC DNA]</scope>
    <source>
        <strain evidence="9 10">A5K-106</strain>
    </source>
</reference>
<dbReference type="EC" id="2.7.13.3" evidence="2"/>
<dbReference type="Gene3D" id="3.30.565.10">
    <property type="entry name" value="Histidine kinase-like ATPase, C-terminal domain"/>
    <property type="match status" value="1"/>
</dbReference>
<dbReference type="GO" id="GO:0000155">
    <property type="term" value="F:phosphorelay sensor kinase activity"/>
    <property type="evidence" value="ECO:0007669"/>
    <property type="project" value="InterPro"/>
</dbReference>
<feature type="domain" description="Histidine kinase" evidence="8">
    <location>
        <begin position="377"/>
        <end position="605"/>
    </location>
</feature>